<protein>
    <submittedName>
        <fullName evidence="1">Uncharacterized protein</fullName>
    </submittedName>
</protein>
<accession>A0AAP0IY79</accession>
<evidence type="ECO:0000313" key="2">
    <source>
        <dbReference type="Proteomes" id="UP001417504"/>
    </source>
</evidence>
<gene>
    <name evidence="1" type="ORF">Sjap_013177</name>
</gene>
<dbReference type="AlphaFoldDB" id="A0AAP0IY79"/>
<keyword evidence="2" id="KW-1185">Reference proteome</keyword>
<dbReference type="EMBL" id="JBBNAE010000005">
    <property type="protein sequence ID" value="KAK9123575.1"/>
    <property type="molecule type" value="Genomic_DNA"/>
</dbReference>
<organism evidence="1 2">
    <name type="scientific">Stephania japonica</name>
    <dbReference type="NCBI Taxonomy" id="461633"/>
    <lineage>
        <taxon>Eukaryota</taxon>
        <taxon>Viridiplantae</taxon>
        <taxon>Streptophyta</taxon>
        <taxon>Embryophyta</taxon>
        <taxon>Tracheophyta</taxon>
        <taxon>Spermatophyta</taxon>
        <taxon>Magnoliopsida</taxon>
        <taxon>Ranunculales</taxon>
        <taxon>Menispermaceae</taxon>
        <taxon>Menispermoideae</taxon>
        <taxon>Cissampelideae</taxon>
        <taxon>Stephania</taxon>
    </lineage>
</organism>
<reference evidence="1 2" key="1">
    <citation type="submission" date="2024-01" db="EMBL/GenBank/DDBJ databases">
        <title>Genome assemblies of Stephania.</title>
        <authorList>
            <person name="Yang L."/>
        </authorList>
    </citation>
    <scope>NUCLEOTIDE SEQUENCE [LARGE SCALE GENOMIC DNA]</scope>
    <source>
        <strain evidence="1">QJT</strain>
        <tissue evidence="1">Leaf</tissue>
    </source>
</reference>
<dbReference type="Proteomes" id="UP001417504">
    <property type="component" value="Unassembled WGS sequence"/>
</dbReference>
<comment type="caution">
    <text evidence="1">The sequence shown here is derived from an EMBL/GenBank/DDBJ whole genome shotgun (WGS) entry which is preliminary data.</text>
</comment>
<sequence>MEEPKIMEELKWKNGCPSCSCSRHHHRNPQPKTQTTNAILVKREEAGDYQVMRG</sequence>
<evidence type="ECO:0000313" key="1">
    <source>
        <dbReference type="EMBL" id="KAK9123575.1"/>
    </source>
</evidence>
<proteinExistence type="predicted"/>
<name>A0AAP0IY79_9MAGN</name>